<proteinExistence type="predicted"/>
<reference evidence="1 2" key="1">
    <citation type="submission" date="2007-09" db="EMBL/GenBank/DDBJ databases">
        <title>Draft genome sequence of Faecalibacterium prausnitzii M21/2.</title>
        <authorList>
            <person name="Sudarsanam P."/>
            <person name="Ley R."/>
            <person name="Guruge J."/>
            <person name="Turnbaugh P.J."/>
            <person name="Mahowald M."/>
            <person name="Liep D."/>
            <person name="Gordon J."/>
        </authorList>
    </citation>
    <scope>NUCLEOTIDE SEQUENCE [LARGE SCALE GENOMIC DNA]</scope>
    <source>
        <strain evidence="1 2">M21/2</strain>
    </source>
</reference>
<protein>
    <submittedName>
        <fullName evidence="1">Uncharacterized protein</fullName>
    </submittedName>
</protein>
<accession>A8S774</accession>
<gene>
    <name evidence="1" type="ORF">FAEPRAM212_00427</name>
</gene>
<name>A8S774_9FIRM</name>
<evidence type="ECO:0000313" key="2">
    <source>
        <dbReference type="Proteomes" id="UP000005945"/>
    </source>
</evidence>
<dbReference type="HOGENOM" id="CLU_3373844_0_0_9"/>
<comment type="caution">
    <text evidence="1">The sequence shown here is derived from an EMBL/GenBank/DDBJ whole genome shotgun (WGS) entry which is preliminary data.</text>
</comment>
<sequence>MGATRKLSPAASKPALHRTEAGFWGAFSKKFYNF</sequence>
<evidence type="ECO:0000313" key="1">
    <source>
        <dbReference type="EMBL" id="EDP22854.1"/>
    </source>
</evidence>
<dbReference type="Proteomes" id="UP000005945">
    <property type="component" value="Unassembled WGS sequence"/>
</dbReference>
<dbReference type="EMBL" id="ABED02000016">
    <property type="protein sequence ID" value="EDP22854.1"/>
    <property type="molecule type" value="Genomic_DNA"/>
</dbReference>
<dbReference type="AlphaFoldDB" id="A8S774"/>
<reference evidence="1 2" key="2">
    <citation type="submission" date="2007-09" db="EMBL/GenBank/DDBJ databases">
        <authorList>
            <person name="Fulton L."/>
            <person name="Clifton S."/>
            <person name="Fulton B."/>
            <person name="Xu J."/>
            <person name="Minx P."/>
            <person name="Pepin K.H."/>
            <person name="Johnson M."/>
            <person name="Thiruvilangam P."/>
            <person name="Bhonagiri V."/>
            <person name="Nash W.E."/>
            <person name="Mardis E.R."/>
            <person name="Wilson R.K."/>
        </authorList>
    </citation>
    <scope>NUCLEOTIDE SEQUENCE [LARGE SCALE GENOMIC DNA]</scope>
    <source>
        <strain evidence="1 2">M21/2</strain>
    </source>
</reference>
<organism evidence="1 2">
    <name type="scientific">Faecalibacterium prausnitzii M21/2</name>
    <dbReference type="NCBI Taxonomy" id="411485"/>
    <lineage>
        <taxon>Bacteria</taxon>
        <taxon>Bacillati</taxon>
        <taxon>Bacillota</taxon>
        <taxon>Clostridia</taxon>
        <taxon>Eubacteriales</taxon>
        <taxon>Oscillospiraceae</taxon>
        <taxon>Faecalibacterium</taxon>
    </lineage>
</organism>